<dbReference type="STRING" id="411945.GA0061102_102636"/>
<accession>A0A1C3WBU0</accession>
<dbReference type="InterPro" id="IPR009725">
    <property type="entry name" value="3_dmu_93_MTrfase"/>
</dbReference>
<protein>
    <submittedName>
        <fullName evidence="2">Glyoxalase superfamily enzyme, possibly 3-demethylubiquinone-9 3-methyltransferase</fullName>
    </submittedName>
</protein>
<evidence type="ECO:0000313" key="3">
    <source>
        <dbReference type="Proteomes" id="UP000199435"/>
    </source>
</evidence>
<dbReference type="PIRSF" id="PIRSF021700">
    <property type="entry name" value="3_dmu_93_MTrfase"/>
    <property type="match status" value="1"/>
</dbReference>
<dbReference type="GO" id="GO:0032259">
    <property type="term" value="P:methylation"/>
    <property type="evidence" value="ECO:0007669"/>
    <property type="project" value="UniProtKB-KW"/>
</dbReference>
<dbReference type="InterPro" id="IPR028973">
    <property type="entry name" value="PhnB-like"/>
</dbReference>
<evidence type="ECO:0000313" key="2">
    <source>
        <dbReference type="EMBL" id="SCB37381.1"/>
    </source>
</evidence>
<proteinExistence type="predicted"/>
<dbReference type="Proteomes" id="UP000199435">
    <property type="component" value="Unassembled WGS sequence"/>
</dbReference>
<sequence length="157" mass="17235">MSKIAPCLWFAREAEEAANLYVSLFPNSRIDHVQKNVIDTPAGKADQVLVVNFTLADQRFMALNGGNRIEFTHAISLEVDCVDQTEVDCLWDGLADGGTPVACGWITDRYGVSWQIVPTVLSKYIADPDPAKAARVMQAMMQMVKLDIAGLEAAYRG</sequence>
<keyword evidence="2" id="KW-0808">Transferase</keyword>
<dbReference type="CDD" id="cd06588">
    <property type="entry name" value="PhnB_like"/>
    <property type="match status" value="1"/>
</dbReference>
<keyword evidence="2" id="KW-0830">Ubiquinone</keyword>
<dbReference type="OrthoDB" id="9806473at2"/>
<dbReference type="SUPFAM" id="SSF54593">
    <property type="entry name" value="Glyoxalase/Bleomycin resistance protein/Dihydroxybiphenyl dioxygenase"/>
    <property type="match status" value="1"/>
</dbReference>
<dbReference type="AlphaFoldDB" id="A0A1C3WBU0"/>
<evidence type="ECO:0000259" key="1">
    <source>
        <dbReference type="Pfam" id="PF06983"/>
    </source>
</evidence>
<keyword evidence="3" id="KW-1185">Reference proteome</keyword>
<keyword evidence="2" id="KW-0489">Methyltransferase</keyword>
<organism evidence="2 3">
    <name type="scientific">Rhizobium miluonense</name>
    <dbReference type="NCBI Taxonomy" id="411945"/>
    <lineage>
        <taxon>Bacteria</taxon>
        <taxon>Pseudomonadati</taxon>
        <taxon>Pseudomonadota</taxon>
        <taxon>Alphaproteobacteria</taxon>
        <taxon>Hyphomicrobiales</taxon>
        <taxon>Rhizobiaceae</taxon>
        <taxon>Rhizobium/Agrobacterium group</taxon>
        <taxon>Rhizobium</taxon>
    </lineage>
</organism>
<dbReference type="RefSeq" id="WP_092852463.1">
    <property type="nucleotide sequence ID" value="NZ_FMAH01000026.1"/>
</dbReference>
<dbReference type="PANTHER" id="PTHR33990:SF2">
    <property type="entry name" value="PHNB-LIKE DOMAIN-CONTAINING PROTEIN"/>
    <property type="match status" value="1"/>
</dbReference>
<name>A0A1C3WBU0_9HYPH</name>
<dbReference type="InterPro" id="IPR029068">
    <property type="entry name" value="Glyas_Bleomycin-R_OHBP_Dase"/>
</dbReference>
<dbReference type="EMBL" id="FMAH01000026">
    <property type="protein sequence ID" value="SCB37381.1"/>
    <property type="molecule type" value="Genomic_DNA"/>
</dbReference>
<gene>
    <name evidence="2" type="ORF">GA0061102_102636</name>
</gene>
<dbReference type="PANTHER" id="PTHR33990">
    <property type="entry name" value="PROTEIN YJDN-RELATED"/>
    <property type="match status" value="1"/>
</dbReference>
<dbReference type="Gene3D" id="3.10.180.10">
    <property type="entry name" value="2,3-Dihydroxybiphenyl 1,2-Dioxygenase, domain 1"/>
    <property type="match status" value="1"/>
</dbReference>
<reference evidence="3" key="1">
    <citation type="submission" date="2016-08" db="EMBL/GenBank/DDBJ databases">
        <authorList>
            <person name="Varghese N."/>
            <person name="Submissions Spin"/>
        </authorList>
    </citation>
    <scope>NUCLEOTIDE SEQUENCE [LARGE SCALE GENOMIC DNA]</scope>
    <source>
        <strain evidence="3">HAMBI 2971</strain>
    </source>
</reference>
<dbReference type="GO" id="GO:0008168">
    <property type="term" value="F:methyltransferase activity"/>
    <property type="evidence" value="ECO:0007669"/>
    <property type="project" value="UniProtKB-KW"/>
</dbReference>
<feature type="domain" description="PhnB-like" evidence="1">
    <location>
        <begin position="3"/>
        <end position="117"/>
    </location>
</feature>
<dbReference type="Pfam" id="PF06983">
    <property type="entry name" value="3-dmu-9_3-mt"/>
    <property type="match status" value="1"/>
</dbReference>